<keyword evidence="8 12" id="KW-1133">Transmembrane helix</keyword>
<dbReference type="Pfam" id="PF00186">
    <property type="entry name" value="DHFR_1"/>
    <property type="match status" value="1"/>
</dbReference>
<evidence type="ECO:0000256" key="1">
    <source>
        <dbReference type="ARBA" id="ARBA00004370"/>
    </source>
</evidence>
<keyword evidence="10 12" id="KW-0472">Membrane</keyword>
<keyword evidence="15" id="KW-1185">Reference proteome</keyword>
<dbReference type="Pfam" id="PF01124">
    <property type="entry name" value="MAPEG"/>
    <property type="match status" value="1"/>
</dbReference>
<evidence type="ECO:0000313" key="14">
    <source>
        <dbReference type="EMBL" id="USP77472.1"/>
    </source>
</evidence>
<feature type="transmembrane region" description="Helical" evidence="12">
    <location>
        <begin position="399"/>
        <end position="423"/>
    </location>
</feature>
<feature type="transmembrane region" description="Helical" evidence="12">
    <location>
        <begin position="561"/>
        <end position="588"/>
    </location>
</feature>
<dbReference type="GO" id="GO:0046452">
    <property type="term" value="P:dihydrofolate metabolic process"/>
    <property type="evidence" value="ECO:0007669"/>
    <property type="project" value="TreeGrafter"/>
</dbReference>
<evidence type="ECO:0000256" key="6">
    <source>
        <dbReference type="ARBA" id="ARBA00022692"/>
    </source>
</evidence>
<sequence length="634" mass="70668">MSDEQPIDAPTEDSAIQQQDTSSSAMPPKPPTLTLILAATPSLGIGHCGFLPWPQLKKEMGFFARVTKRTSPPAASNGCRKVNAVLMGRKTWESIPPKFRPLKDRLNVVITSKPDEFTSTLEATTEVEGPMVCSGILDAIAQLEREDKSGLPSTDLEVDRIFVMGGASIYKAALELPQTKRVLLTKIEQEFECDTFFSVNLDEATVWRNASREETQEFTGEEISEEGIEEQGVKFRFCMYERETAMAQKTSATQSVWSELWQTGTFNSLLHNQYPTHQRLDPALYLALQSTAVINNTLLTLFLIAAFSTIYDMLRFWFQRRTIHTAIPPAPQPLCKLPSEPYQSFTSLNPKAAFYTAIFLALQFATANLLTHLSWLLANVSLKNRNLRRRCSRLHIRGLECSTAAHYHDVLNIATALVLLVFIRGLELHVKQPQRQERDINYSPGFLRLQATYSTPRGEFGKAIDVTTTTTTRNKQQEVKMMTIQLPDEYGYVLAAAVSTFLLAPWLGGRVGAYRKAAKIPYPFEYASWEQIQTAAPASKRAMLAFNAAQRAHQNFNENHLTALGALLISGLKWPVVSAVLGGVWSVNRVVYAIGYTNSAENGGKGRYYGGLGLLAHYVLIVMSGKAVWDIVRA</sequence>
<evidence type="ECO:0000313" key="15">
    <source>
        <dbReference type="Proteomes" id="UP001056012"/>
    </source>
</evidence>
<keyword evidence="5" id="KW-0554">One-carbon metabolism</keyword>
<dbReference type="AlphaFoldDB" id="A0A9Q8Z6Y2"/>
<evidence type="ECO:0000256" key="12">
    <source>
        <dbReference type="SAM" id="Phobius"/>
    </source>
</evidence>
<dbReference type="GO" id="GO:0004146">
    <property type="term" value="F:dihydrofolate reductase activity"/>
    <property type="evidence" value="ECO:0007669"/>
    <property type="project" value="UniProtKB-EC"/>
</dbReference>
<dbReference type="EMBL" id="CP089276">
    <property type="protein sequence ID" value="USP77472.1"/>
    <property type="molecule type" value="Genomic_DNA"/>
</dbReference>
<evidence type="ECO:0000256" key="10">
    <source>
        <dbReference type="ARBA" id="ARBA00023136"/>
    </source>
</evidence>
<feature type="compositionally biased region" description="Polar residues" evidence="11">
    <location>
        <begin position="14"/>
        <end position="25"/>
    </location>
</feature>
<dbReference type="PROSITE" id="PS00075">
    <property type="entry name" value="DHFR_1"/>
    <property type="match status" value="1"/>
</dbReference>
<feature type="transmembrane region" description="Helical" evidence="12">
    <location>
        <begin position="490"/>
        <end position="509"/>
    </location>
</feature>
<feature type="transmembrane region" description="Helical" evidence="12">
    <location>
        <begin position="608"/>
        <end position="629"/>
    </location>
</feature>
<dbReference type="SUPFAM" id="SSF53597">
    <property type="entry name" value="Dihydrofolate reductase-like"/>
    <property type="match status" value="1"/>
</dbReference>
<dbReference type="InterPro" id="IPR017925">
    <property type="entry name" value="DHFR_CS"/>
</dbReference>
<dbReference type="PRINTS" id="PR00070">
    <property type="entry name" value="DHFR"/>
</dbReference>
<accession>A0A9Q8Z6Y2</accession>
<dbReference type="InterPro" id="IPR001796">
    <property type="entry name" value="DHFR_dom"/>
</dbReference>
<dbReference type="SUPFAM" id="SSF161084">
    <property type="entry name" value="MAPEG domain-like"/>
    <property type="match status" value="1"/>
</dbReference>
<comment type="subcellular location">
    <subcellularLocation>
        <location evidence="1">Membrane</location>
    </subcellularLocation>
</comment>
<gene>
    <name evidence="14" type="ORF">yc1106_04746</name>
</gene>
<dbReference type="GO" id="GO:0016020">
    <property type="term" value="C:membrane"/>
    <property type="evidence" value="ECO:0007669"/>
    <property type="project" value="UniProtKB-SubCell"/>
</dbReference>
<feature type="domain" description="DHFR" evidence="13">
    <location>
        <begin position="33"/>
        <end position="217"/>
    </location>
</feature>
<dbReference type="GO" id="GO:0005739">
    <property type="term" value="C:mitochondrion"/>
    <property type="evidence" value="ECO:0007669"/>
    <property type="project" value="TreeGrafter"/>
</dbReference>
<dbReference type="InterPro" id="IPR012259">
    <property type="entry name" value="DHFR"/>
</dbReference>
<organism evidence="14 15">
    <name type="scientific">Curvularia clavata</name>
    <dbReference type="NCBI Taxonomy" id="95742"/>
    <lineage>
        <taxon>Eukaryota</taxon>
        <taxon>Fungi</taxon>
        <taxon>Dikarya</taxon>
        <taxon>Ascomycota</taxon>
        <taxon>Pezizomycotina</taxon>
        <taxon>Dothideomycetes</taxon>
        <taxon>Pleosporomycetidae</taxon>
        <taxon>Pleosporales</taxon>
        <taxon>Pleosporineae</taxon>
        <taxon>Pleosporaceae</taxon>
        <taxon>Curvularia</taxon>
    </lineage>
</organism>
<dbReference type="OrthoDB" id="414698at2759"/>
<dbReference type="InterPro" id="IPR024072">
    <property type="entry name" value="DHFR-like_dom_sf"/>
</dbReference>
<dbReference type="Proteomes" id="UP001056012">
    <property type="component" value="Chromosome 3"/>
</dbReference>
<dbReference type="CDD" id="cd00209">
    <property type="entry name" value="DHFR"/>
    <property type="match status" value="1"/>
</dbReference>
<dbReference type="VEuPathDB" id="FungiDB:yc1106_04746"/>
<name>A0A9Q8Z6Y2_CURCL</name>
<dbReference type="Gene3D" id="1.20.120.550">
    <property type="entry name" value="Membrane associated eicosanoid/glutathione metabolism-like domain"/>
    <property type="match status" value="1"/>
</dbReference>
<evidence type="ECO:0000256" key="9">
    <source>
        <dbReference type="ARBA" id="ARBA00023002"/>
    </source>
</evidence>
<feature type="transmembrane region" description="Helical" evidence="12">
    <location>
        <begin position="283"/>
        <end position="311"/>
    </location>
</feature>
<dbReference type="InterPro" id="IPR023352">
    <property type="entry name" value="MAPEG-like_dom_sf"/>
</dbReference>
<dbReference type="PANTHER" id="PTHR48069:SF3">
    <property type="entry name" value="DIHYDROFOLATE REDUCTASE"/>
    <property type="match status" value="1"/>
</dbReference>
<evidence type="ECO:0000256" key="7">
    <source>
        <dbReference type="ARBA" id="ARBA00022857"/>
    </source>
</evidence>
<dbReference type="GO" id="GO:0046655">
    <property type="term" value="P:folic acid metabolic process"/>
    <property type="evidence" value="ECO:0007669"/>
    <property type="project" value="TreeGrafter"/>
</dbReference>
<evidence type="ECO:0000256" key="5">
    <source>
        <dbReference type="ARBA" id="ARBA00022563"/>
    </source>
</evidence>
<evidence type="ECO:0000256" key="2">
    <source>
        <dbReference type="ARBA" id="ARBA00004903"/>
    </source>
</evidence>
<evidence type="ECO:0000256" key="4">
    <source>
        <dbReference type="ARBA" id="ARBA00018886"/>
    </source>
</evidence>
<keyword evidence="7" id="KW-0521">NADP</keyword>
<dbReference type="GO" id="GO:0046654">
    <property type="term" value="P:tetrahydrofolate biosynthetic process"/>
    <property type="evidence" value="ECO:0007669"/>
    <property type="project" value="InterPro"/>
</dbReference>
<evidence type="ECO:0000256" key="3">
    <source>
        <dbReference type="ARBA" id="ARBA00012856"/>
    </source>
</evidence>
<reference evidence="14" key="1">
    <citation type="submission" date="2021-12" db="EMBL/GenBank/DDBJ databases">
        <title>Curvularia clavata genome.</title>
        <authorList>
            <person name="Cao Y."/>
        </authorList>
    </citation>
    <scope>NUCLEOTIDE SEQUENCE</scope>
    <source>
        <strain evidence="14">Yc1106</strain>
    </source>
</reference>
<keyword evidence="6 12" id="KW-0812">Transmembrane</keyword>
<feature type="region of interest" description="Disordered" evidence="11">
    <location>
        <begin position="1"/>
        <end position="31"/>
    </location>
</feature>
<evidence type="ECO:0000256" key="11">
    <source>
        <dbReference type="SAM" id="MobiDB-lite"/>
    </source>
</evidence>
<dbReference type="PANTHER" id="PTHR48069">
    <property type="entry name" value="DIHYDROFOLATE REDUCTASE"/>
    <property type="match status" value="1"/>
</dbReference>
<feature type="transmembrane region" description="Helical" evidence="12">
    <location>
        <begin position="352"/>
        <end position="378"/>
    </location>
</feature>
<proteinExistence type="predicted"/>
<protein>
    <recommendedName>
        <fullName evidence="4">Dihydrofolate reductase</fullName>
        <ecNumber evidence="3">1.5.1.3</ecNumber>
    </recommendedName>
</protein>
<dbReference type="GO" id="GO:0050661">
    <property type="term" value="F:NADP binding"/>
    <property type="evidence" value="ECO:0007669"/>
    <property type="project" value="InterPro"/>
</dbReference>
<keyword evidence="9" id="KW-0560">Oxidoreductase</keyword>
<evidence type="ECO:0000259" key="13">
    <source>
        <dbReference type="Pfam" id="PF00186"/>
    </source>
</evidence>
<dbReference type="EC" id="1.5.1.3" evidence="3"/>
<comment type="pathway">
    <text evidence="2">Cofactor biosynthesis; tetrahydrofolate biosynthesis; 5,6,7,8-tetrahydrofolate from 7,8-dihydrofolate: step 1/1.</text>
</comment>
<dbReference type="GO" id="GO:0006730">
    <property type="term" value="P:one-carbon metabolic process"/>
    <property type="evidence" value="ECO:0007669"/>
    <property type="project" value="UniProtKB-KW"/>
</dbReference>
<dbReference type="Gene3D" id="3.40.430.10">
    <property type="entry name" value="Dihydrofolate Reductase, subunit A"/>
    <property type="match status" value="1"/>
</dbReference>
<dbReference type="InterPro" id="IPR001129">
    <property type="entry name" value="Membr-assoc_MAPEG"/>
</dbReference>
<evidence type="ECO:0000256" key="8">
    <source>
        <dbReference type="ARBA" id="ARBA00022989"/>
    </source>
</evidence>